<dbReference type="AlphaFoldDB" id="A0A089M9C5"/>
<dbReference type="EMBL" id="CP009287">
    <property type="protein sequence ID" value="AIQ68118.1"/>
    <property type="molecule type" value="Genomic_DNA"/>
</dbReference>
<dbReference type="InterPro" id="IPR050312">
    <property type="entry name" value="IolE/XylAMocC-like"/>
</dbReference>
<keyword evidence="3" id="KW-1185">Reference proteome</keyword>
<dbReference type="KEGG" id="pgm:PGRAT_11165"/>
<gene>
    <name evidence="2" type="ORF">PGRAT_11165</name>
</gene>
<accession>A0A089M9C5</accession>
<dbReference type="OrthoDB" id="256906at2"/>
<dbReference type="PANTHER" id="PTHR12110:SF21">
    <property type="entry name" value="XYLOSE ISOMERASE-LIKE TIM BARREL DOMAIN-CONTAINING PROTEIN"/>
    <property type="match status" value="1"/>
</dbReference>
<name>A0A089M9C5_9BACL</name>
<reference evidence="2 3" key="1">
    <citation type="submission" date="2014-08" db="EMBL/GenBank/DDBJ databases">
        <title>Comparative genomics of the Paenibacillus odorifer group.</title>
        <authorList>
            <person name="den Bakker H.C."/>
            <person name="Tsai Y.-C."/>
            <person name="Martin N."/>
            <person name="Korlach J."/>
            <person name="Wiedmann M."/>
        </authorList>
    </citation>
    <scope>NUCLEOTIDE SEQUENCE [LARGE SCALE GENOMIC DNA]</scope>
    <source>
        <strain evidence="2 3">DSM 15220</strain>
    </source>
</reference>
<dbReference type="InterPro" id="IPR013022">
    <property type="entry name" value="Xyl_isomerase-like_TIM-brl"/>
</dbReference>
<dbReference type="GO" id="GO:0016853">
    <property type="term" value="F:isomerase activity"/>
    <property type="evidence" value="ECO:0007669"/>
    <property type="project" value="UniProtKB-KW"/>
</dbReference>
<sequence>MQISVFYNHIVTASKQTGLPLPEVLGLARGYGIQAVELDLDEVQPNPEAMKKLLEQAGMSVASMYAFFDFGNASDVQPGLAFIDTAEFLGAGKVLVIPGFTGESADQELRKRSLRHMAAALREMCEYAERTGIVVTMEDFDDSRAPFSTSEELLWFLNEVPKLGITFDTGNFIYRGEDALEAFEKLKSRIVHVHCKDRSLEEHPGEVPKISTDGTRLFPSPVGSGCIPVQEILERLVAIGYKNTAAIEHFDAADQLAYMKQSAQWLQAKFNQLQT</sequence>
<evidence type="ECO:0000313" key="3">
    <source>
        <dbReference type="Proteomes" id="UP000029500"/>
    </source>
</evidence>
<dbReference type="PANTHER" id="PTHR12110">
    <property type="entry name" value="HYDROXYPYRUVATE ISOMERASE"/>
    <property type="match status" value="1"/>
</dbReference>
<dbReference type="HOGENOM" id="CLU_1011373_0_0_9"/>
<dbReference type="Gene3D" id="3.20.20.150">
    <property type="entry name" value="Divalent-metal-dependent TIM barrel enzymes"/>
    <property type="match status" value="1"/>
</dbReference>
<organism evidence="2 3">
    <name type="scientific">Paenibacillus graminis</name>
    <dbReference type="NCBI Taxonomy" id="189425"/>
    <lineage>
        <taxon>Bacteria</taxon>
        <taxon>Bacillati</taxon>
        <taxon>Bacillota</taxon>
        <taxon>Bacilli</taxon>
        <taxon>Bacillales</taxon>
        <taxon>Paenibacillaceae</taxon>
        <taxon>Paenibacillus</taxon>
    </lineage>
</organism>
<dbReference type="Proteomes" id="UP000029500">
    <property type="component" value="Chromosome"/>
</dbReference>
<protein>
    <submittedName>
        <fullName evidence="2">Xylose isomerase</fullName>
    </submittedName>
</protein>
<proteinExistence type="predicted"/>
<dbReference type="STRING" id="189425.PGRAT_11165"/>
<feature type="domain" description="Xylose isomerase-like TIM barrel" evidence="1">
    <location>
        <begin position="27"/>
        <end position="268"/>
    </location>
</feature>
<dbReference type="SUPFAM" id="SSF51658">
    <property type="entry name" value="Xylose isomerase-like"/>
    <property type="match status" value="1"/>
</dbReference>
<keyword evidence="2" id="KW-0413">Isomerase</keyword>
<dbReference type="InterPro" id="IPR036237">
    <property type="entry name" value="Xyl_isomerase-like_sf"/>
</dbReference>
<evidence type="ECO:0000259" key="1">
    <source>
        <dbReference type="Pfam" id="PF01261"/>
    </source>
</evidence>
<dbReference type="eggNOG" id="COG1082">
    <property type="taxonomic scope" value="Bacteria"/>
</dbReference>
<dbReference type="Pfam" id="PF01261">
    <property type="entry name" value="AP_endonuc_2"/>
    <property type="match status" value="1"/>
</dbReference>
<evidence type="ECO:0000313" key="2">
    <source>
        <dbReference type="EMBL" id="AIQ68118.1"/>
    </source>
</evidence>